<name>A0ABR2AXS5_9ROSI</name>
<evidence type="ECO:0000313" key="2">
    <source>
        <dbReference type="EMBL" id="KAK8499086.1"/>
    </source>
</evidence>
<reference evidence="2 3" key="1">
    <citation type="journal article" date="2024" name="G3 (Bethesda)">
        <title>Genome assembly of Hibiscus sabdariffa L. provides insights into metabolisms of medicinal natural products.</title>
        <authorList>
            <person name="Kim T."/>
        </authorList>
    </citation>
    <scope>NUCLEOTIDE SEQUENCE [LARGE SCALE GENOMIC DNA]</scope>
    <source>
        <strain evidence="2">TK-2024</strain>
        <tissue evidence="2">Old leaves</tissue>
    </source>
</reference>
<protein>
    <submittedName>
        <fullName evidence="2">Uncharacterized protein</fullName>
    </submittedName>
</protein>
<dbReference type="Proteomes" id="UP001472677">
    <property type="component" value="Unassembled WGS sequence"/>
</dbReference>
<dbReference type="EMBL" id="JBBPBM010000239">
    <property type="protein sequence ID" value="KAK8499086.1"/>
    <property type="molecule type" value="Genomic_DNA"/>
</dbReference>
<accession>A0ABR2AXS5</accession>
<feature type="compositionally biased region" description="Basic and acidic residues" evidence="1">
    <location>
        <begin position="97"/>
        <end position="113"/>
    </location>
</feature>
<comment type="caution">
    <text evidence="2">The sequence shown here is derived from an EMBL/GenBank/DDBJ whole genome shotgun (WGS) entry which is preliminary data.</text>
</comment>
<feature type="region of interest" description="Disordered" evidence="1">
    <location>
        <begin position="89"/>
        <end position="113"/>
    </location>
</feature>
<evidence type="ECO:0000313" key="3">
    <source>
        <dbReference type="Proteomes" id="UP001472677"/>
    </source>
</evidence>
<organism evidence="2 3">
    <name type="scientific">Hibiscus sabdariffa</name>
    <name type="common">roselle</name>
    <dbReference type="NCBI Taxonomy" id="183260"/>
    <lineage>
        <taxon>Eukaryota</taxon>
        <taxon>Viridiplantae</taxon>
        <taxon>Streptophyta</taxon>
        <taxon>Embryophyta</taxon>
        <taxon>Tracheophyta</taxon>
        <taxon>Spermatophyta</taxon>
        <taxon>Magnoliopsida</taxon>
        <taxon>eudicotyledons</taxon>
        <taxon>Gunneridae</taxon>
        <taxon>Pentapetalae</taxon>
        <taxon>rosids</taxon>
        <taxon>malvids</taxon>
        <taxon>Malvales</taxon>
        <taxon>Malvaceae</taxon>
        <taxon>Malvoideae</taxon>
        <taxon>Hibiscus</taxon>
    </lineage>
</organism>
<gene>
    <name evidence="2" type="ORF">V6N12_075936</name>
</gene>
<keyword evidence="3" id="KW-1185">Reference proteome</keyword>
<sequence>MHWMDARALRRKDAFRGERPWTETVLLGKRFYIPYVLTSVLLALNRIATPSLGRPNEFLLAEYQKNAKRSILTSSEKAFYPSPFLTFPGKETASTETSKEEDLERKLDGMARN</sequence>
<proteinExistence type="predicted"/>
<evidence type="ECO:0000256" key="1">
    <source>
        <dbReference type="SAM" id="MobiDB-lite"/>
    </source>
</evidence>